<evidence type="ECO:0000313" key="3">
    <source>
        <dbReference type="WBParaSite" id="ACRNAN_scaffold348.g31801.t1"/>
    </source>
</evidence>
<proteinExistence type="predicted"/>
<organism evidence="2 3">
    <name type="scientific">Acrobeloides nanus</name>
    <dbReference type="NCBI Taxonomy" id="290746"/>
    <lineage>
        <taxon>Eukaryota</taxon>
        <taxon>Metazoa</taxon>
        <taxon>Ecdysozoa</taxon>
        <taxon>Nematoda</taxon>
        <taxon>Chromadorea</taxon>
        <taxon>Rhabditida</taxon>
        <taxon>Tylenchina</taxon>
        <taxon>Cephalobomorpha</taxon>
        <taxon>Cephaloboidea</taxon>
        <taxon>Cephalobidae</taxon>
        <taxon>Acrobeloides</taxon>
    </lineage>
</organism>
<keyword evidence="1" id="KW-1133">Transmembrane helix</keyword>
<protein>
    <submittedName>
        <fullName evidence="3">F-box domain-containing protein</fullName>
    </submittedName>
</protein>
<keyword evidence="2" id="KW-1185">Reference proteome</keyword>
<keyword evidence="1" id="KW-0472">Membrane</keyword>
<feature type="transmembrane region" description="Helical" evidence="1">
    <location>
        <begin position="43"/>
        <end position="63"/>
    </location>
</feature>
<dbReference type="WBParaSite" id="ACRNAN_scaffold348.g31801.t1">
    <property type="protein sequence ID" value="ACRNAN_scaffold348.g31801.t1"/>
    <property type="gene ID" value="ACRNAN_scaffold348.g31801"/>
</dbReference>
<keyword evidence="1" id="KW-0812">Transmembrane</keyword>
<dbReference type="AlphaFoldDB" id="A0A914DPH2"/>
<reference evidence="3" key="1">
    <citation type="submission" date="2022-11" db="UniProtKB">
        <authorList>
            <consortium name="WormBaseParasite"/>
        </authorList>
    </citation>
    <scope>IDENTIFICATION</scope>
</reference>
<name>A0A914DPH2_9BILA</name>
<dbReference type="Proteomes" id="UP000887540">
    <property type="component" value="Unplaced"/>
</dbReference>
<accession>A0A914DPH2</accession>
<evidence type="ECO:0000256" key="1">
    <source>
        <dbReference type="SAM" id="Phobius"/>
    </source>
</evidence>
<sequence length="358" mass="41675">MNNFYSSFPAYCDHIFIAESENSNNINRRTPTFYLLSWTSPTLLLVAIFTLLLALIVVAVLLYRRFIMKRRSPHGKCPRESKEARILDEWRTTLVFERDMDFQHEKDYTNSSEEVEKARMKEDIDALTTNSIVNIEHLSEDKSAAHLRIDDVPLMALARVASNLSYDDLQNFRLVNRQFYFAERAQRHAHTKFSIELVKQLFPKHVHYTGNTMFSMGRALIATLRYLAQTAINIKEIDLEGLYVFSASHFNDVVQKSQVPAAKLFKKVEVISGQSCSLSFNDLEWFAKYAPNVIHIKVVEEPLLVACDEKEGSSLKLKEMMDRILKRKQDHIKWSSNRRKVVLQLLKSFSHLQQIDFY</sequence>
<evidence type="ECO:0000313" key="2">
    <source>
        <dbReference type="Proteomes" id="UP000887540"/>
    </source>
</evidence>